<feature type="domain" description="CBS" evidence="13">
    <location>
        <begin position="763"/>
        <end position="821"/>
    </location>
</feature>
<feature type="transmembrane region" description="Helical" evidence="11">
    <location>
        <begin position="248"/>
        <end position="270"/>
    </location>
</feature>
<keyword evidence="6 11" id="KW-0406">Ion transport</keyword>
<dbReference type="EMBL" id="AJWJ01000010">
    <property type="protein sequence ID" value="KAF2078148.1"/>
    <property type="molecule type" value="Genomic_DNA"/>
</dbReference>
<feature type="transmembrane region" description="Helical" evidence="11">
    <location>
        <begin position="407"/>
        <end position="430"/>
    </location>
</feature>
<dbReference type="PRINTS" id="PR00762">
    <property type="entry name" value="CLCHANNEL"/>
</dbReference>
<feature type="region of interest" description="Disordered" evidence="12">
    <location>
        <begin position="1"/>
        <end position="118"/>
    </location>
</feature>
<organism evidence="14 15">
    <name type="scientific">Polysphondylium violaceum</name>
    <dbReference type="NCBI Taxonomy" id="133409"/>
    <lineage>
        <taxon>Eukaryota</taxon>
        <taxon>Amoebozoa</taxon>
        <taxon>Evosea</taxon>
        <taxon>Eumycetozoa</taxon>
        <taxon>Dictyostelia</taxon>
        <taxon>Dictyosteliales</taxon>
        <taxon>Dictyosteliaceae</taxon>
        <taxon>Polysphondylium</taxon>
    </lineage>
</organism>
<reference evidence="14" key="1">
    <citation type="submission" date="2020-01" db="EMBL/GenBank/DDBJ databases">
        <title>Development of genomics and gene disruption for Polysphondylium violaceum indicates a role for the polyketide synthase stlB in stalk morphogenesis.</title>
        <authorList>
            <person name="Narita B."/>
            <person name="Kawabe Y."/>
            <person name="Kin K."/>
            <person name="Saito T."/>
            <person name="Gibbs R."/>
            <person name="Kuspa A."/>
            <person name="Muzny D."/>
            <person name="Queller D."/>
            <person name="Richards S."/>
            <person name="Strassman J."/>
            <person name="Sucgang R."/>
            <person name="Worley K."/>
            <person name="Schaap P."/>
        </authorList>
    </citation>
    <scope>NUCLEOTIDE SEQUENCE</scope>
    <source>
        <strain evidence="14">QSvi11</strain>
    </source>
</reference>
<feature type="transmembrane region" description="Helical" evidence="11">
    <location>
        <begin position="709"/>
        <end position="730"/>
    </location>
</feature>
<dbReference type="PANTHER" id="PTHR11689:SF136">
    <property type="entry name" value="H(+)_CL(-) EXCHANGE TRANSPORTER 7"/>
    <property type="match status" value="1"/>
</dbReference>
<evidence type="ECO:0000256" key="9">
    <source>
        <dbReference type="ARBA" id="ARBA00023214"/>
    </source>
</evidence>
<dbReference type="InterPro" id="IPR014743">
    <property type="entry name" value="Cl-channel_core"/>
</dbReference>
<evidence type="ECO:0000256" key="10">
    <source>
        <dbReference type="PROSITE-ProRule" id="PRU00703"/>
    </source>
</evidence>
<keyword evidence="5 11" id="KW-1133">Transmembrane helix</keyword>
<keyword evidence="9 11" id="KW-0868">Chloride</keyword>
<evidence type="ECO:0000256" key="11">
    <source>
        <dbReference type="RuleBase" id="RU361221"/>
    </source>
</evidence>
<feature type="compositionally biased region" description="Low complexity" evidence="12">
    <location>
        <begin position="32"/>
        <end position="46"/>
    </location>
</feature>
<dbReference type="CDD" id="cd04591">
    <property type="entry name" value="CBS_pair_voltage-gated_CLC_euk_bac"/>
    <property type="match status" value="1"/>
</dbReference>
<dbReference type="InterPro" id="IPR000644">
    <property type="entry name" value="CBS_dom"/>
</dbReference>
<dbReference type="GO" id="GO:0005254">
    <property type="term" value="F:chloride channel activity"/>
    <property type="evidence" value="ECO:0007669"/>
    <property type="project" value="UniProtKB-UniRule"/>
</dbReference>
<dbReference type="PROSITE" id="PS51371">
    <property type="entry name" value="CBS"/>
    <property type="match status" value="2"/>
</dbReference>
<evidence type="ECO:0000256" key="12">
    <source>
        <dbReference type="SAM" id="MobiDB-lite"/>
    </source>
</evidence>
<feature type="transmembrane region" description="Helical" evidence="11">
    <location>
        <begin position="529"/>
        <end position="550"/>
    </location>
</feature>
<comment type="caution">
    <text evidence="11">Lacks conserved residue(s) required for the propagation of feature annotation.</text>
</comment>
<dbReference type="InterPro" id="IPR046342">
    <property type="entry name" value="CBS_dom_sf"/>
</dbReference>
<evidence type="ECO:0000256" key="8">
    <source>
        <dbReference type="ARBA" id="ARBA00023136"/>
    </source>
</evidence>
<dbReference type="Pfam" id="PF00571">
    <property type="entry name" value="CBS"/>
    <property type="match status" value="2"/>
</dbReference>
<evidence type="ECO:0000256" key="4">
    <source>
        <dbReference type="ARBA" id="ARBA00022737"/>
    </source>
</evidence>
<evidence type="ECO:0000256" key="5">
    <source>
        <dbReference type="ARBA" id="ARBA00022989"/>
    </source>
</evidence>
<dbReference type="PANTHER" id="PTHR11689">
    <property type="entry name" value="CHLORIDE CHANNEL PROTEIN CLC FAMILY MEMBER"/>
    <property type="match status" value="1"/>
</dbReference>
<evidence type="ECO:0000313" key="14">
    <source>
        <dbReference type="EMBL" id="KAF2078148.1"/>
    </source>
</evidence>
<dbReference type="SUPFAM" id="SSF54631">
    <property type="entry name" value="CBS-domain pair"/>
    <property type="match status" value="1"/>
</dbReference>
<evidence type="ECO:0000256" key="7">
    <source>
        <dbReference type="ARBA" id="ARBA00023122"/>
    </source>
</evidence>
<sequence>MGNESPTSSSPGSSNGEENKPLYPTIEELDINNNNNNSNNNNNNNNTGRPPLPPSAAKKKKEVKINMNPSYEGEVPQQPRIEVDDSDEDEYEDQDLESGIILQPINRDPSNYRPQSLYNSSDEIKKSDEIFTKITKTIGKTNKKIKQKLEETNSLIEESVKKSNKKIEKQIQDGWGTVSAPAVKAAENIREARHRRIRSHEDHERAIWVKDKQLISKYECLDYVTIYNKAYRLELYKNFNKLVSDYEWLRWIVSFFMGVFIGIIAYLAHVGVSNILKLKFSFVEKMIEYDFWLGFLAYFTSNTVLATLSSLLAVYYEPTAAGSGIPEVKGYLNGTKIPHTLKMKTLWTKLLSMIFAVSANLQVGAEGPMIHIGAIVGNGFSQAQSKEIGFKIPFLRTFRNDKDKRDFVTSGAGAGVAAAFGAPLGGALFSLEEVSSFWTTSLTWRTFFACMIATFTMKLLQDQSASLNGLMIFNMGIADKLFAYKILELVPFIIIGVLGGLAGAAFTAINIRVTAFRREKINKIKSLRVLEVFMIAALSTIFQFILPLMFKCKDIDINIIPGHGENVTESDLEVFKQFNCGEGQYNELASIIWASNEESVTNLLSINTQHMTNTARLGIPALLLFFVFYILFAAYTAGSGISSGTFVPMIVIGAAYGRACGVLVTMMFPTSYQIDPGVYAIMGAAAFMGGVSRLTVSLTVILIEVTNQLQYLLPIMITVMVAKWTADAIIHPFFDILIQMKYIPYLEPHPSKEMKLLVCKHIMAKKPVYCCEKDTLGNILEILRETTHNGFPVVNNDEEKLVKGVILRSQLLMVLERVSDVYIPNSETVYSHMEYTTRLTWKLPKVEDFGFDPADYEMEIDLSDVMNITVITVNVEFAVSEAFQLFRTMGLRHMPVVNENNKLKGIITKKDLLEKTCEQRYLELSHMKLGIDQLLHEGDE</sequence>
<dbReference type="OrthoDB" id="428525at2759"/>
<protein>
    <recommendedName>
        <fullName evidence="11">Chloride channel protein</fullName>
    </recommendedName>
</protein>
<dbReference type="Pfam" id="PF00654">
    <property type="entry name" value="Voltage_CLC"/>
    <property type="match status" value="1"/>
</dbReference>
<feature type="compositionally biased region" description="Low complexity" evidence="12">
    <location>
        <begin position="1"/>
        <end position="16"/>
    </location>
</feature>
<dbReference type="InterPro" id="IPR001807">
    <property type="entry name" value="ClC"/>
</dbReference>
<evidence type="ECO:0000256" key="1">
    <source>
        <dbReference type="ARBA" id="ARBA00004141"/>
    </source>
</evidence>
<keyword evidence="2 11" id="KW-0813">Transport</keyword>
<dbReference type="FunFam" id="3.10.580.10:FF:000114">
    <property type="entry name" value="Chloride channel protein"/>
    <property type="match status" value="1"/>
</dbReference>
<gene>
    <name evidence="14" type="ORF">CYY_000532</name>
</gene>
<proteinExistence type="inferred from homology"/>
<keyword evidence="3 11" id="KW-0812">Transmembrane</keyword>
<dbReference type="SUPFAM" id="SSF81340">
    <property type="entry name" value="Clc chloride channel"/>
    <property type="match status" value="1"/>
</dbReference>
<dbReference type="CDD" id="cd03685">
    <property type="entry name" value="ClC_6_like"/>
    <property type="match status" value="1"/>
</dbReference>
<feature type="transmembrane region" description="Helical" evidence="11">
    <location>
        <begin position="291"/>
        <end position="316"/>
    </location>
</feature>
<evidence type="ECO:0000259" key="13">
    <source>
        <dbReference type="PROSITE" id="PS51371"/>
    </source>
</evidence>
<dbReference type="GO" id="GO:0016020">
    <property type="term" value="C:membrane"/>
    <property type="evidence" value="ECO:0007669"/>
    <property type="project" value="UniProtKB-SubCell"/>
</dbReference>
<keyword evidence="8 11" id="KW-0472">Membrane</keyword>
<keyword evidence="7 10" id="KW-0129">CBS domain</keyword>
<feature type="compositionally biased region" description="Polar residues" evidence="12">
    <location>
        <begin position="108"/>
        <end position="118"/>
    </location>
</feature>
<dbReference type="AlphaFoldDB" id="A0A8J4V5H1"/>
<evidence type="ECO:0000256" key="3">
    <source>
        <dbReference type="ARBA" id="ARBA00022692"/>
    </source>
</evidence>
<dbReference type="SMART" id="SM00116">
    <property type="entry name" value="CBS"/>
    <property type="match status" value="2"/>
</dbReference>
<comment type="similarity">
    <text evidence="11">Belongs to the chloride channel (TC 2.A.49) family.</text>
</comment>
<dbReference type="InterPro" id="IPR051280">
    <property type="entry name" value="Cl-channel/antiporter"/>
</dbReference>
<comment type="subcellular location">
    <subcellularLocation>
        <location evidence="1 11">Membrane</location>
        <topology evidence="1 11">Multi-pass membrane protein</topology>
    </subcellularLocation>
</comment>
<feature type="domain" description="CBS" evidence="13">
    <location>
        <begin position="866"/>
        <end position="922"/>
    </location>
</feature>
<feature type="transmembrane region" description="Helical" evidence="11">
    <location>
        <begin position="617"/>
        <end position="638"/>
    </location>
</feature>
<accession>A0A8J4V5H1</accession>
<name>A0A8J4V5H1_9MYCE</name>
<dbReference type="Proteomes" id="UP000695562">
    <property type="component" value="Unassembled WGS sequence"/>
</dbReference>
<feature type="transmembrane region" description="Helical" evidence="11">
    <location>
        <begin position="644"/>
        <end position="666"/>
    </location>
</feature>
<evidence type="ECO:0000256" key="2">
    <source>
        <dbReference type="ARBA" id="ARBA00022448"/>
    </source>
</evidence>
<evidence type="ECO:0000313" key="15">
    <source>
        <dbReference type="Proteomes" id="UP000695562"/>
    </source>
</evidence>
<keyword evidence="15" id="KW-1185">Reference proteome</keyword>
<dbReference type="Gene3D" id="1.10.3080.10">
    <property type="entry name" value="Clc chloride channel"/>
    <property type="match status" value="1"/>
</dbReference>
<feature type="transmembrane region" description="Helical" evidence="11">
    <location>
        <begin position="678"/>
        <end position="703"/>
    </location>
</feature>
<evidence type="ECO:0000256" key="6">
    <source>
        <dbReference type="ARBA" id="ARBA00023065"/>
    </source>
</evidence>
<feature type="compositionally biased region" description="Acidic residues" evidence="12">
    <location>
        <begin position="84"/>
        <end position="96"/>
    </location>
</feature>
<feature type="transmembrane region" description="Helical" evidence="11">
    <location>
        <begin position="481"/>
        <end position="509"/>
    </location>
</feature>
<dbReference type="Gene3D" id="3.10.580.10">
    <property type="entry name" value="CBS-domain"/>
    <property type="match status" value="2"/>
</dbReference>
<keyword evidence="4" id="KW-0677">Repeat</keyword>
<comment type="caution">
    <text evidence="14">The sequence shown here is derived from an EMBL/GenBank/DDBJ whole genome shotgun (WGS) entry which is preliminary data.</text>
</comment>